<organism evidence="2">
    <name type="scientific">freshwater metagenome</name>
    <dbReference type="NCBI Taxonomy" id="449393"/>
    <lineage>
        <taxon>unclassified sequences</taxon>
        <taxon>metagenomes</taxon>
        <taxon>ecological metagenomes</taxon>
    </lineage>
</organism>
<reference evidence="2" key="1">
    <citation type="submission" date="2020-05" db="EMBL/GenBank/DDBJ databases">
        <authorList>
            <person name="Chiriac C."/>
            <person name="Salcher M."/>
            <person name="Ghai R."/>
            <person name="Kavagutti S V."/>
        </authorList>
    </citation>
    <scope>NUCLEOTIDE SEQUENCE</scope>
</reference>
<dbReference type="InterPro" id="IPR059125">
    <property type="entry name" value="Ferritin_actino"/>
</dbReference>
<name>A0A6J6EDW8_9ZZZZ</name>
<evidence type="ECO:0000313" key="2">
    <source>
        <dbReference type="EMBL" id="CAB4573405.1"/>
    </source>
</evidence>
<dbReference type="InterPro" id="IPR012347">
    <property type="entry name" value="Ferritin-like"/>
</dbReference>
<accession>A0A6J6EDW8</accession>
<dbReference type="EMBL" id="CAEZTO010000013">
    <property type="protein sequence ID" value="CAB4573405.1"/>
    <property type="molecule type" value="Genomic_DNA"/>
</dbReference>
<dbReference type="Gene3D" id="1.20.1260.10">
    <property type="match status" value="1"/>
</dbReference>
<gene>
    <name evidence="2" type="ORF">UFOPK1693_00877</name>
</gene>
<sequence>MLDWIRRIKKISQTLSLPSRDSSSRSQTQLNPAKLIPATEVFLSQLIQHHLLVAELLIDDAARATDANAKKQRAIAARYEARAKDLQELLIKLGASYMELQQHIRDRLDVLVERTEGKGWPEDIMRIYVVFTLLEDAYLRLAKGLTPARRLKVEAMLSDNSLADYCQEALAGAIDNLPQLTNDLALFGRAIVADALLEVRDLASFSEFLRDPPKDPVELTREQFKILEPLTSELVANHTLRMDSLGLTA</sequence>
<dbReference type="AlphaFoldDB" id="A0A6J6EDW8"/>
<evidence type="ECO:0000259" key="1">
    <source>
        <dbReference type="Pfam" id="PF13794"/>
    </source>
</evidence>
<proteinExistence type="predicted"/>
<dbReference type="Pfam" id="PF13794">
    <property type="entry name" value="MiaE_2"/>
    <property type="match status" value="1"/>
</dbReference>
<protein>
    <submittedName>
        <fullName evidence="2">Unannotated protein</fullName>
    </submittedName>
</protein>
<feature type="domain" description="Ferritin-like" evidence="1">
    <location>
        <begin position="55"/>
        <end position="198"/>
    </location>
</feature>